<gene>
    <name evidence="10" type="ORF">G4B88_011771</name>
</gene>
<dbReference type="Pfam" id="PF00153">
    <property type="entry name" value="Mito_carr"/>
    <property type="match status" value="1"/>
</dbReference>
<evidence type="ECO:0000256" key="6">
    <source>
        <dbReference type="ARBA" id="ARBA00022989"/>
    </source>
</evidence>
<evidence type="ECO:0000256" key="3">
    <source>
        <dbReference type="ARBA" id="ARBA00022448"/>
    </source>
</evidence>
<reference evidence="10 11" key="1">
    <citation type="journal article" date="2020" name="bioRxiv">
        <title>Sequence and annotation of 42 cannabis genomes reveals extensive copy number variation in cannabinoid synthesis and pathogen resistance genes.</title>
        <authorList>
            <person name="Mckernan K.J."/>
            <person name="Helbert Y."/>
            <person name="Kane L.T."/>
            <person name="Ebling H."/>
            <person name="Zhang L."/>
            <person name="Liu B."/>
            <person name="Eaton Z."/>
            <person name="Mclaughlin S."/>
            <person name="Kingan S."/>
            <person name="Baybayan P."/>
            <person name="Concepcion G."/>
            <person name="Jordan M."/>
            <person name="Riva A."/>
            <person name="Barbazuk W."/>
            <person name="Harkins T."/>
        </authorList>
    </citation>
    <scope>NUCLEOTIDE SEQUENCE [LARGE SCALE GENOMIC DNA]</scope>
    <source>
        <strain evidence="11">cv. Jamaican Lion 4</strain>
        <tissue evidence="10">Leaf</tissue>
    </source>
</reference>
<dbReference type="Gene3D" id="1.50.40.10">
    <property type="entry name" value="Mitochondrial carrier domain"/>
    <property type="match status" value="1"/>
</dbReference>
<evidence type="ECO:0000256" key="4">
    <source>
        <dbReference type="ARBA" id="ARBA00022692"/>
    </source>
</evidence>
<comment type="caution">
    <text evidence="10">The sequence shown here is derived from an EMBL/GenBank/DDBJ whole genome shotgun (WGS) entry which is preliminary data.</text>
</comment>
<keyword evidence="6" id="KW-1133">Transmembrane helix</keyword>
<evidence type="ECO:0000256" key="9">
    <source>
        <dbReference type="SAM" id="MobiDB-lite"/>
    </source>
</evidence>
<dbReference type="AlphaFoldDB" id="A0A7J6EUZ6"/>
<keyword evidence="3" id="KW-0813">Transport</keyword>
<evidence type="ECO:0000256" key="1">
    <source>
        <dbReference type="ARBA" id="ARBA00004225"/>
    </source>
</evidence>
<sequence>MKSQSDDVTANSNNIDNDGKSKKLIPPYMKTISGSFGGVVEACCLQPIDIIKTRLQLDQTARTEVHRAEIMKTIMSNLSFKNNQIGWVEGGLN</sequence>
<organism evidence="10 11">
    <name type="scientific">Cannabis sativa</name>
    <name type="common">Hemp</name>
    <name type="synonym">Marijuana</name>
    <dbReference type="NCBI Taxonomy" id="3483"/>
    <lineage>
        <taxon>Eukaryota</taxon>
        <taxon>Viridiplantae</taxon>
        <taxon>Streptophyta</taxon>
        <taxon>Embryophyta</taxon>
        <taxon>Tracheophyta</taxon>
        <taxon>Spermatophyta</taxon>
        <taxon>Magnoliopsida</taxon>
        <taxon>eudicotyledons</taxon>
        <taxon>Gunneridae</taxon>
        <taxon>Pentapetalae</taxon>
        <taxon>rosids</taxon>
        <taxon>fabids</taxon>
        <taxon>Rosales</taxon>
        <taxon>Cannabaceae</taxon>
        <taxon>Cannabis</taxon>
    </lineage>
</organism>
<dbReference type="PANTHER" id="PTHR45788">
    <property type="entry name" value="SUCCINATE/FUMARATE MITOCHONDRIAL TRANSPORTER-RELATED"/>
    <property type="match status" value="1"/>
</dbReference>
<dbReference type="PANTHER" id="PTHR45788:SF2">
    <property type="entry name" value="SUCCINATE_FUMARATE MITOCHONDRIAL TRANSPORTER"/>
    <property type="match status" value="1"/>
</dbReference>
<evidence type="ECO:0000256" key="7">
    <source>
        <dbReference type="ARBA" id="ARBA00023128"/>
    </source>
</evidence>
<dbReference type="GO" id="GO:0031966">
    <property type="term" value="C:mitochondrial membrane"/>
    <property type="evidence" value="ECO:0007669"/>
    <property type="project" value="UniProtKB-SubCell"/>
</dbReference>
<dbReference type="InterPro" id="IPR018108">
    <property type="entry name" value="MCP_transmembrane"/>
</dbReference>
<keyword evidence="8" id="KW-0472">Membrane</keyword>
<feature type="compositionally biased region" description="Polar residues" evidence="9">
    <location>
        <begin position="1"/>
        <end position="16"/>
    </location>
</feature>
<accession>A0A7J6EUZ6</accession>
<evidence type="ECO:0000256" key="5">
    <source>
        <dbReference type="ARBA" id="ARBA00022737"/>
    </source>
</evidence>
<keyword evidence="4" id="KW-0812">Transmembrane</keyword>
<dbReference type="InterPro" id="IPR049563">
    <property type="entry name" value="TXTP-like"/>
</dbReference>
<comment type="similarity">
    <text evidence="2">Belongs to the mitochondrial carrier (TC 2.A.29) family.</text>
</comment>
<feature type="region of interest" description="Disordered" evidence="9">
    <location>
        <begin position="1"/>
        <end position="23"/>
    </location>
</feature>
<keyword evidence="11" id="KW-1185">Reference proteome</keyword>
<comment type="subcellular location">
    <subcellularLocation>
        <location evidence="1">Mitochondrion membrane</location>
        <topology evidence="1">Multi-pass membrane protein</topology>
    </subcellularLocation>
</comment>
<keyword evidence="7" id="KW-0496">Mitochondrion</keyword>
<dbReference type="SUPFAM" id="SSF103506">
    <property type="entry name" value="Mitochondrial carrier"/>
    <property type="match status" value="1"/>
</dbReference>
<name>A0A7J6EUZ6_CANSA</name>
<dbReference type="Proteomes" id="UP000583929">
    <property type="component" value="Unassembled WGS sequence"/>
</dbReference>
<proteinExistence type="inferred from homology"/>
<keyword evidence="5" id="KW-0677">Repeat</keyword>
<dbReference type="EMBL" id="JAATIQ010000329">
    <property type="protein sequence ID" value="KAF4361519.1"/>
    <property type="molecule type" value="Genomic_DNA"/>
</dbReference>
<dbReference type="InterPro" id="IPR023395">
    <property type="entry name" value="MCP_dom_sf"/>
</dbReference>
<evidence type="ECO:0000256" key="8">
    <source>
        <dbReference type="ARBA" id="ARBA00023136"/>
    </source>
</evidence>
<evidence type="ECO:0000313" key="10">
    <source>
        <dbReference type="EMBL" id="KAF4361519.1"/>
    </source>
</evidence>
<dbReference type="GO" id="GO:0005469">
    <property type="term" value="F:succinate:fumarate antiporter activity"/>
    <property type="evidence" value="ECO:0007669"/>
    <property type="project" value="TreeGrafter"/>
</dbReference>
<evidence type="ECO:0000313" key="11">
    <source>
        <dbReference type="Proteomes" id="UP000583929"/>
    </source>
</evidence>
<evidence type="ECO:0000256" key="2">
    <source>
        <dbReference type="ARBA" id="ARBA00006375"/>
    </source>
</evidence>
<protein>
    <submittedName>
        <fullName evidence="10">Uncharacterized protein</fullName>
    </submittedName>
</protein>